<keyword evidence="3" id="KW-1185">Reference proteome</keyword>
<evidence type="ECO:0000313" key="3">
    <source>
        <dbReference type="Proteomes" id="UP000030147"/>
    </source>
</evidence>
<dbReference type="Pfam" id="PF20408">
    <property type="entry name" value="Abhydrolase_11"/>
    <property type="match status" value="1"/>
</dbReference>
<dbReference type="OrthoDB" id="1908495at2"/>
<evidence type="ECO:0000313" key="2">
    <source>
        <dbReference type="EMBL" id="KGP72597.1"/>
    </source>
</evidence>
<reference evidence="2 3" key="1">
    <citation type="journal article" date="2015" name="Stand. Genomic Sci.">
        <title>High quality draft genome sequence of the moderately halophilic bacterium Pontibacillus yanchengensis Y32(T) and comparison among Pontibacillus genomes.</title>
        <authorList>
            <person name="Huang J."/>
            <person name="Qiao Z.X."/>
            <person name="Tang J.W."/>
            <person name="Wang G."/>
        </authorList>
    </citation>
    <scope>NUCLEOTIDE SEQUENCE [LARGE SCALE GENOMIC DNA]</scope>
    <source>
        <strain evidence="2 3">Y32</strain>
    </source>
</reference>
<dbReference type="ESTHER" id="9baci-a0a0a2t9u6">
    <property type="family name" value="UCP033634"/>
</dbReference>
<accession>A0A0A2T9U6</accession>
<dbReference type="AlphaFoldDB" id="A0A0A2T9U6"/>
<dbReference type="InterPro" id="IPR017018">
    <property type="entry name" value="UCP033634"/>
</dbReference>
<sequence length="219" mass="25138">MYSISEKEVGGYQEQPVSSRIIQHDEGADRLAIMLPGLGYSSEMPLLYYVTSVLVDYGYDVLQVNYHYDQKDSFKELNQEERDEWLYADVDSCIKDALQDSSYNDYVLVGKSLGTRAMVQELTLRQEFAEAKAIWLTPLLNEDKVRDTLLQIPQKSLVFIGEEDPHYLENPWRELEARDHITTYLMAGANHAGNVPRDTVGSIQGIQQLIQHIEEFLKT</sequence>
<organism evidence="2 3">
    <name type="scientific">Pontibacillus yanchengensis Y32</name>
    <dbReference type="NCBI Taxonomy" id="1385514"/>
    <lineage>
        <taxon>Bacteria</taxon>
        <taxon>Bacillati</taxon>
        <taxon>Bacillota</taxon>
        <taxon>Bacilli</taxon>
        <taxon>Bacillales</taxon>
        <taxon>Bacillaceae</taxon>
        <taxon>Pontibacillus</taxon>
    </lineage>
</organism>
<dbReference type="PIRSF" id="PIRSF033634">
    <property type="entry name" value="UCP033634"/>
    <property type="match status" value="1"/>
</dbReference>
<dbReference type="SUPFAM" id="SSF53474">
    <property type="entry name" value="alpha/beta-Hydrolases"/>
    <property type="match status" value="1"/>
</dbReference>
<dbReference type="InterPro" id="IPR046879">
    <property type="entry name" value="KANL3/Tex30_Abhydrolase"/>
</dbReference>
<comment type="caution">
    <text evidence="2">The sequence shown here is derived from an EMBL/GenBank/DDBJ whole genome shotgun (WGS) entry which is preliminary data.</text>
</comment>
<dbReference type="Proteomes" id="UP000030147">
    <property type="component" value="Unassembled WGS sequence"/>
</dbReference>
<dbReference type="eggNOG" id="COG1073">
    <property type="taxonomic scope" value="Bacteria"/>
</dbReference>
<name>A0A0A2T9U6_9BACI</name>
<dbReference type="STRING" id="1385514.N782_11495"/>
<gene>
    <name evidence="2" type="ORF">N782_11495</name>
</gene>
<dbReference type="RefSeq" id="WP_036819520.1">
    <property type="nucleotide sequence ID" value="NZ_AVBF01000027.1"/>
</dbReference>
<feature type="domain" description="KANL3/Tex30 alpha/beta hydrolase-like" evidence="1">
    <location>
        <begin position="37"/>
        <end position="216"/>
    </location>
</feature>
<protein>
    <recommendedName>
        <fullName evidence="1">KANL3/Tex30 alpha/beta hydrolase-like domain-containing protein</fullName>
    </recommendedName>
</protein>
<proteinExistence type="predicted"/>
<dbReference type="InterPro" id="IPR029058">
    <property type="entry name" value="AB_hydrolase_fold"/>
</dbReference>
<dbReference type="EMBL" id="AVBF01000027">
    <property type="protein sequence ID" value="KGP72597.1"/>
    <property type="molecule type" value="Genomic_DNA"/>
</dbReference>
<evidence type="ECO:0000259" key="1">
    <source>
        <dbReference type="Pfam" id="PF20408"/>
    </source>
</evidence>
<dbReference type="Gene3D" id="3.40.50.1820">
    <property type="entry name" value="alpha/beta hydrolase"/>
    <property type="match status" value="1"/>
</dbReference>